<sequence>MECNGPGNRRSPRKSADQRHRPARFPRADIRELPRRGSNPVRLSGRRGLYPLRQPRTHICLRGVCARAETRWQQLLRAVLLSSVVMAQVWGAPQQQRASVVFTLDSSSLSLVREASPLLLSLNLDSNYIVNGWIDKHIKDEKLLKLVSPLAPAYMRIGGPNSDKILFKETSSQEKRQHGGHVPRENWDYMTDKQWVLINEFTEKAGLKLMFSVNTLLRNGFSWNPDNAKLLLAFDHKRGLQHVNFGLGNEPDMFSCVFQKFIRRQNLAEGVVNLRHMLDSYPNSKSSIIIGPDTTDVPSSTWYLTGFLQFQNDTVNAVSIHHYYKKGGKAKLQDFYDPTIFNTLVPYIEEKQAIITNTSTTAPLWFGETGTTSDGGTANLTDRFLNGFLWLDKLGVAAKMGVQVMCRQGIYGHSNGLLNINNMDPNPDWWLSVLYKNLVGLGVFNTTIPTGSVRLYAHCSKTSPGSVVLFGMNLNSQEYDVNIKFNLTVLLNGKRLVLGFNYSLPSLEPTTVAATPLHLPAFSMAFFVLEDMKVSACKK</sequence>
<keyword evidence="4" id="KW-1185">Reference proteome</keyword>
<comment type="caution">
    <text evidence="3">The sequence shown here is derived from an EMBL/GenBank/DDBJ whole genome shotgun (WGS) entry which is preliminary data.</text>
</comment>
<gene>
    <name evidence="3" type="ORF">PR048_000148</name>
</gene>
<proteinExistence type="inferred from homology"/>
<dbReference type="PANTHER" id="PTHR46145">
    <property type="entry name" value="HEPARANASE"/>
    <property type="match status" value="1"/>
</dbReference>
<name>A0ABQ9IE04_9NEOP</name>
<comment type="similarity">
    <text evidence="1">Belongs to the glycosyl hydrolase 79 family.</text>
</comment>
<dbReference type="SUPFAM" id="SSF51445">
    <property type="entry name" value="(Trans)glycosidases"/>
    <property type="match status" value="1"/>
</dbReference>
<dbReference type="PANTHER" id="PTHR46145:SF4">
    <property type="entry name" value="HEPARANASE"/>
    <property type="match status" value="1"/>
</dbReference>
<dbReference type="Gene3D" id="3.20.20.80">
    <property type="entry name" value="Glycosidases"/>
    <property type="match status" value="1"/>
</dbReference>
<dbReference type="InterPro" id="IPR017853">
    <property type="entry name" value="GH"/>
</dbReference>
<dbReference type="Pfam" id="PF03662">
    <property type="entry name" value="Glyco_hydro_79n"/>
    <property type="match status" value="1"/>
</dbReference>
<accession>A0ABQ9IE04</accession>
<evidence type="ECO:0000256" key="1">
    <source>
        <dbReference type="ARBA" id="ARBA00009800"/>
    </source>
</evidence>
<feature type="compositionally biased region" description="Basic and acidic residues" evidence="2">
    <location>
        <begin position="14"/>
        <end position="35"/>
    </location>
</feature>
<feature type="region of interest" description="Disordered" evidence="2">
    <location>
        <begin position="1"/>
        <end position="47"/>
    </location>
</feature>
<evidence type="ECO:0000313" key="3">
    <source>
        <dbReference type="EMBL" id="KAJ8894841.1"/>
    </source>
</evidence>
<organism evidence="3 4">
    <name type="scientific">Dryococelus australis</name>
    <dbReference type="NCBI Taxonomy" id="614101"/>
    <lineage>
        <taxon>Eukaryota</taxon>
        <taxon>Metazoa</taxon>
        <taxon>Ecdysozoa</taxon>
        <taxon>Arthropoda</taxon>
        <taxon>Hexapoda</taxon>
        <taxon>Insecta</taxon>
        <taxon>Pterygota</taxon>
        <taxon>Neoptera</taxon>
        <taxon>Polyneoptera</taxon>
        <taxon>Phasmatodea</taxon>
        <taxon>Verophasmatodea</taxon>
        <taxon>Anareolatae</taxon>
        <taxon>Phasmatidae</taxon>
        <taxon>Eurycanthinae</taxon>
        <taxon>Dryococelus</taxon>
    </lineage>
</organism>
<dbReference type="InterPro" id="IPR005199">
    <property type="entry name" value="Glyco_hydro_79"/>
</dbReference>
<protein>
    <recommendedName>
        <fullName evidence="5">Heparanase</fullName>
    </recommendedName>
</protein>
<dbReference type="EMBL" id="JARBHB010000001">
    <property type="protein sequence ID" value="KAJ8894841.1"/>
    <property type="molecule type" value="Genomic_DNA"/>
</dbReference>
<evidence type="ECO:0000256" key="2">
    <source>
        <dbReference type="SAM" id="MobiDB-lite"/>
    </source>
</evidence>
<dbReference type="Proteomes" id="UP001159363">
    <property type="component" value="Chromosome 1"/>
</dbReference>
<evidence type="ECO:0008006" key="5">
    <source>
        <dbReference type="Google" id="ProtNLM"/>
    </source>
</evidence>
<evidence type="ECO:0000313" key="4">
    <source>
        <dbReference type="Proteomes" id="UP001159363"/>
    </source>
</evidence>
<reference evidence="3 4" key="1">
    <citation type="submission" date="2023-02" db="EMBL/GenBank/DDBJ databases">
        <title>LHISI_Scaffold_Assembly.</title>
        <authorList>
            <person name="Stuart O.P."/>
            <person name="Cleave R."/>
            <person name="Magrath M.J.L."/>
            <person name="Mikheyev A.S."/>
        </authorList>
    </citation>
    <scope>NUCLEOTIDE SEQUENCE [LARGE SCALE GENOMIC DNA]</scope>
    <source>
        <strain evidence="3">Daus_M_001</strain>
        <tissue evidence="3">Leg muscle</tissue>
    </source>
</reference>